<dbReference type="Pfam" id="PF04657">
    <property type="entry name" value="DMT_YdcZ"/>
    <property type="match status" value="1"/>
</dbReference>
<dbReference type="Proteomes" id="UP000742631">
    <property type="component" value="Unassembled WGS sequence"/>
</dbReference>
<evidence type="ECO:0000256" key="1">
    <source>
        <dbReference type="SAM" id="Phobius"/>
    </source>
</evidence>
<name>A0A921JHL0_9HYPH</name>
<sequence length="150" mass="14837">MRALLIGFAVVAGLLNTLQTGANATLNKGLGAPVWAAAAVGAATCVTTLVAALAVTLVTGQRPGAAALAGLPWWVWTGGVMGAVYVLATVLVADKVGAAVFMGVTVTVAIVTSLVMDHFGLLGFEIHKAGLARIAGGILMVAGIGLIAAF</sequence>
<feature type="transmembrane region" description="Helical" evidence="1">
    <location>
        <begin position="99"/>
        <end position="119"/>
    </location>
</feature>
<reference evidence="2" key="1">
    <citation type="journal article" date="2021" name="PeerJ">
        <title>Extensive microbial diversity within the chicken gut microbiome revealed by metagenomics and culture.</title>
        <authorList>
            <person name="Gilroy R."/>
            <person name="Ravi A."/>
            <person name="Getino M."/>
            <person name="Pursley I."/>
            <person name="Horton D.L."/>
            <person name="Alikhan N.F."/>
            <person name="Baker D."/>
            <person name="Gharbi K."/>
            <person name="Hall N."/>
            <person name="Watson M."/>
            <person name="Adriaenssens E.M."/>
            <person name="Foster-Nyarko E."/>
            <person name="Jarju S."/>
            <person name="Secka A."/>
            <person name="Antonio M."/>
            <person name="Oren A."/>
            <person name="Chaudhuri R.R."/>
            <person name="La Ragione R."/>
            <person name="Hildebrand F."/>
            <person name="Pallen M.J."/>
        </authorList>
    </citation>
    <scope>NUCLEOTIDE SEQUENCE</scope>
    <source>
        <strain evidence="2">316</strain>
    </source>
</reference>
<dbReference type="PANTHER" id="PTHR34821:SF2">
    <property type="entry name" value="INNER MEMBRANE PROTEIN YDCZ"/>
    <property type="match status" value="1"/>
</dbReference>
<keyword evidence="1" id="KW-1133">Transmembrane helix</keyword>
<feature type="transmembrane region" description="Helical" evidence="1">
    <location>
        <begin position="71"/>
        <end position="93"/>
    </location>
</feature>
<comment type="caution">
    <text evidence="2">The sequence shown here is derived from an EMBL/GenBank/DDBJ whole genome shotgun (WGS) entry which is preliminary data.</text>
</comment>
<accession>A0A921JHL0</accession>
<dbReference type="GO" id="GO:0005886">
    <property type="term" value="C:plasma membrane"/>
    <property type="evidence" value="ECO:0007669"/>
    <property type="project" value="TreeGrafter"/>
</dbReference>
<evidence type="ECO:0000313" key="3">
    <source>
        <dbReference type="Proteomes" id="UP000742631"/>
    </source>
</evidence>
<dbReference type="PANTHER" id="PTHR34821">
    <property type="entry name" value="INNER MEMBRANE PROTEIN YDCZ"/>
    <property type="match status" value="1"/>
</dbReference>
<dbReference type="InterPro" id="IPR006750">
    <property type="entry name" value="YdcZ"/>
</dbReference>
<organism evidence="2 3">
    <name type="scientific">Methylorubrum populi</name>
    <dbReference type="NCBI Taxonomy" id="223967"/>
    <lineage>
        <taxon>Bacteria</taxon>
        <taxon>Pseudomonadati</taxon>
        <taxon>Pseudomonadota</taxon>
        <taxon>Alphaproteobacteria</taxon>
        <taxon>Hyphomicrobiales</taxon>
        <taxon>Methylobacteriaceae</taxon>
        <taxon>Methylorubrum</taxon>
    </lineage>
</organism>
<keyword evidence="1" id="KW-0472">Membrane</keyword>
<evidence type="ECO:0000313" key="2">
    <source>
        <dbReference type="EMBL" id="HJE26169.1"/>
    </source>
</evidence>
<protein>
    <submittedName>
        <fullName evidence="2">DMT family transporter</fullName>
    </submittedName>
</protein>
<reference evidence="2" key="2">
    <citation type="submission" date="2021-09" db="EMBL/GenBank/DDBJ databases">
        <authorList>
            <person name="Gilroy R."/>
        </authorList>
    </citation>
    <scope>NUCLEOTIDE SEQUENCE</scope>
    <source>
        <strain evidence="2">316</strain>
    </source>
</reference>
<feature type="transmembrane region" description="Helical" evidence="1">
    <location>
        <begin position="131"/>
        <end position="149"/>
    </location>
</feature>
<proteinExistence type="predicted"/>
<dbReference type="EMBL" id="DYYG01000068">
    <property type="protein sequence ID" value="HJE26169.1"/>
    <property type="molecule type" value="Genomic_DNA"/>
</dbReference>
<feature type="transmembrane region" description="Helical" evidence="1">
    <location>
        <begin position="34"/>
        <end position="59"/>
    </location>
</feature>
<keyword evidence="1" id="KW-0812">Transmembrane</keyword>
<dbReference type="AlphaFoldDB" id="A0A921JHL0"/>
<gene>
    <name evidence="2" type="ORF">K8W01_21180</name>
</gene>